<keyword evidence="3 7" id="KW-0326">Glycosidase</keyword>
<dbReference type="AlphaFoldDB" id="A0A927CBJ6"/>
<evidence type="ECO:0000256" key="4">
    <source>
        <dbReference type="SAM" id="MobiDB-lite"/>
    </source>
</evidence>
<keyword evidence="2 7" id="KW-0378">Hydrolase</keyword>
<dbReference type="PROSITE" id="PS51257">
    <property type="entry name" value="PROKAR_LIPOPROTEIN"/>
    <property type="match status" value="1"/>
</dbReference>
<evidence type="ECO:0000313" key="7">
    <source>
        <dbReference type="EMBL" id="MBD2865018.1"/>
    </source>
</evidence>
<dbReference type="Proteomes" id="UP000639396">
    <property type="component" value="Unassembled WGS sequence"/>
</dbReference>
<name>A0A927CBJ6_9BACL</name>
<dbReference type="SUPFAM" id="SSF51445">
    <property type="entry name" value="(Trans)glycosidases"/>
    <property type="match status" value="1"/>
</dbReference>
<dbReference type="InterPro" id="IPR017853">
    <property type="entry name" value="GH"/>
</dbReference>
<sequence>MKRLLAAIPLLLALAVSGCAGTAKEPVEPGTGMGTGTETGTASPAPPPAAPDPIQERLKSMSLDEKLGQLVIAGVNGTKLDPETRSLIEKDRVGGFILYKPNIESVEQTVSFLNELKQANRNSPIPLLLSVDQEGGKVSRLPPPLAALPSSRDIARDGKPERARSIGEAIGEELRAFGFNVNYAPVLDVDSNPNNPVIASRSFGPSAAIVSSYGIELMKGLQHQKVIPVVKHFPGHGDTSVDSHLDLPVVDKTADQLRKLELVPFADAVRAKADSVMIAHILLPDLDPGVPSSMSSKIITGLLREELGFDGVVMTDDMTMGAITKHYDLGQAAVQSFNAGSDILLVAHKYKNARLVLDALKQAAVSGAIAAERIDRSVTRILTLKQRYELSDEAAGPVDTDKINAAIRQAVGK</sequence>
<evidence type="ECO:0000313" key="8">
    <source>
        <dbReference type="Proteomes" id="UP000639396"/>
    </source>
</evidence>
<evidence type="ECO:0000259" key="6">
    <source>
        <dbReference type="Pfam" id="PF00933"/>
    </source>
</evidence>
<dbReference type="GO" id="GO:0005975">
    <property type="term" value="P:carbohydrate metabolic process"/>
    <property type="evidence" value="ECO:0007669"/>
    <property type="project" value="InterPro"/>
</dbReference>
<gene>
    <name evidence="7" type="primary">nagZ</name>
    <name evidence="7" type="ORF">IDH45_23850</name>
</gene>
<dbReference type="EMBL" id="JACXJA010000036">
    <property type="protein sequence ID" value="MBD2865018.1"/>
    <property type="molecule type" value="Genomic_DNA"/>
</dbReference>
<dbReference type="InterPro" id="IPR050226">
    <property type="entry name" value="NagZ_Beta-hexosaminidase"/>
</dbReference>
<feature type="signal peptide" evidence="5">
    <location>
        <begin position="1"/>
        <end position="20"/>
    </location>
</feature>
<comment type="similarity">
    <text evidence="1">Belongs to the glycosyl hydrolase 3 family.</text>
</comment>
<accession>A0A927CBJ6</accession>
<dbReference type="Pfam" id="PF00933">
    <property type="entry name" value="Glyco_hydro_3"/>
    <property type="match status" value="1"/>
</dbReference>
<dbReference type="NCBIfam" id="NF003740">
    <property type="entry name" value="PRK05337.1"/>
    <property type="match status" value="1"/>
</dbReference>
<dbReference type="InterPro" id="IPR036962">
    <property type="entry name" value="Glyco_hydro_3_N_sf"/>
</dbReference>
<reference evidence="7" key="1">
    <citation type="submission" date="2020-09" db="EMBL/GenBank/DDBJ databases">
        <title>A novel bacterium of genus Paenibacillus, isolated from South China Sea.</title>
        <authorList>
            <person name="Huang H."/>
            <person name="Mo K."/>
            <person name="Hu Y."/>
        </authorList>
    </citation>
    <scope>NUCLEOTIDE SEQUENCE</scope>
    <source>
        <strain evidence="7">IB182363</strain>
    </source>
</reference>
<protein>
    <submittedName>
        <fullName evidence="7">Beta-N-acetylhexosaminidase</fullName>
        <ecNumber evidence="7">3.2.1.52</ecNumber>
    </submittedName>
</protein>
<dbReference type="PANTHER" id="PTHR30480:SF16">
    <property type="entry name" value="GLYCOSIDE HYDROLASE FAMILY 3 DOMAIN PROTEIN"/>
    <property type="match status" value="1"/>
</dbReference>
<dbReference type="InterPro" id="IPR001764">
    <property type="entry name" value="Glyco_hydro_3_N"/>
</dbReference>
<dbReference type="PROSITE" id="PS00775">
    <property type="entry name" value="GLYCOSYL_HYDROL_F3"/>
    <property type="match status" value="1"/>
</dbReference>
<evidence type="ECO:0000256" key="5">
    <source>
        <dbReference type="SAM" id="SignalP"/>
    </source>
</evidence>
<dbReference type="RefSeq" id="WP_190930639.1">
    <property type="nucleotide sequence ID" value="NZ_JACXJA010000036.1"/>
</dbReference>
<feature type="region of interest" description="Disordered" evidence="4">
    <location>
        <begin position="23"/>
        <end position="54"/>
    </location>
</feature>
<dbReference type="PANTHER" id="PTHR30480">
    <property type="entry name" value="BETA-HEXOSAMINIDASE-RELATED"/>
    <property type="match status" value="1"/>
</dbReference>
<feature type="domain" description="Glycoside hydrolase family 3 N-terminal" evidence="6">
    <location>
        <begin position="63"/>
        <end position="384"/>
    </location>
</feature>
<dbReference type="EC" id="3.2.1.52" evidence="7"/>
<dbReference type="GO" id="GO:0009254">
    <property type="term" value="P:peptidoglycan turnover"/>
    <property type="evidence" value="ECO:0007669"/>
    <property type="project" value="TreeGrafter"/>
</dbReference>
<keyword evidence="5" id="KW-0732">Signal</keyword>
<evidence type="ECO:0000256" key="3">
    <source>
        <dbReference type="ARBA" id="ARBA00023295"/>
    </source>
</evidence>
<comment type="caution">
    <text evidence="7">The sequence shown here is derived from an EMBL/GenBank/DDBJ whole genome shotgun (WGS) entry which is preliminary data.</text>
</comment>
<evidence type="ECO:0000256" key="1">
    <source>
        <dbReference type="ARBA" id="ARBA00005336"/>
    </source>
</evidence>
<feature type="chain" id="PRO_5039387782" evidence="5">
    <location>
        <begin position="21"/>
        <end position="413"/>
    </location>
</feature>
<dbReference type="GO" id="GO:0004563">
    <property type="term" value="F:beta-N-acetylhexosaminidase activity"/>
    <property type="evidence" value="ECO:0007669"/>
    <property type="project" value="UniProtKB-EC"/>
</dbReference>
<dbReference type="Gene3D" id="3.20.20.300">
    <property type="entry name" value="Glycoside hydrolase, family 3, N-terminal domain"/>
    <property type="match status" value="1"/>
</dbReference>
<proteinExistence type="inferred from homology"/>
<evidence type="ECO:0000256" key="2">
    <source>
        <dbReference type="ARBA" id="ARBA00022801"/>
    </source>
</evidence>
<dbReference type="InterPro" id="IPR019800">
    <property type="entry name" value="Glyco_hydro_3_AS"/>
</dbReference>
<organism evidence="7 8">
    <name type="scientific">Paenibacillus oceani</name>
    <dbReference type="NCBI Taxonomy" id="2772510"/>
    <lineage>
        <taxon>Bacteria</taxon>
        <taxon>Bacillati</taxon>
        <taxon>Bacillota</taxon>
        <taxon>Bacilli</taxon>
        <taxon>Bacillales</taxon>
        <taxon>Paenibacillaceae</taxon>
        <taxon>Paenibacillus</taxon>
    </lineage>
</organism>
<keyword evidence="8" id="KW-1185">Reference proteome</keyword>